<dbReference type="Proteomes" id="UP000662637">
    <property type="component" value="Unassembled WGS sequence"/>
</dbReference>
<organism evidence="3 4">
    <name type="scientific">Marmota monax</name>
    <name type="common">Woodchuck</name>
    <dbReference type="NCBI Taxonomy" id="9995"/>
    <lineage>
        <taxon>Eukaryota</taxon>
        <taxon>Metazoa</taxon>
        <taxon>Chordata</taxon>
        <taxon>Craniata</taxon>
        <taxon>Vertebrata</taxon>
        <taxon>Euteleostomi</taxon>
        <taxon>Mammalia</taxon>
        <taxon>Eutheria</taxon>
        <taxon>Euarchontoglires</taxon>
        <taxon>Glires</taxon>
        <taxon>Rodentia</taxon>
        <taxon>Sciuromorpha</taxon>
        <taxon>Sciuridae</taxon>
        <taxon>Xerinae</taxon>
        <taxon>Marmotini</taxon>
        <taxon>Marmota</taxon>
    </lineage>
</organism>
<dbReference type="Proteomes" id="UP000335636">
    <property type="component" value="Unassembled WGS sequence"/>
</dbReference>
<dbReference type="EMBL" id="CABDUW010000140">
    <property type="protein sequence ID" value="VTJ60178.1"/>
    <property type="molecule type" value="Genomic_DNA"/>
</dbReference>
<sequence length="182" mass="21306">MSEEVNETKGHKAHLRGGKHGHIPSLQRLEPKLHLTPLYLHQCRIFFCLWIPKRDAQFSYMASDMEKDNQAPTQDIFRVCEEDPAVKRFLAWDKNLRVSDKYLLSMIIAYVSRAGLFSWQYQRIHFFLALYLASDLEEDNQAPKQDIFHFLYGKSCVQRPLFHTLPIHLFHGLEQSSFQGGV</sequence>
<protein>
    <submittedName>
        <fullName evidence="3">Uncharacterized protein</fullName>
    </submittedName>
</protein>
<gene>
    <name evidence="2" type="ORF">GHT09_018048</name>
    <name evidence="3" type="ORF">MONAX_5E041156</name>
</gene>
<dbReference type="GO" id="GO:0019901">
    <property type="term" value="F:protein kinase binding"/>
    <property type="evidence" value="ECO:0007669"/>
    <property type="project" value="InterPro"/>
</dbReference>
<reference evidence="3 4" key="1">
    <citation type="submission" date="2019-04" db="EMBL/GenBank/DDBJ databases">
        <authorList>
            <person name="Alioto T."/>
            <person name="Alioto T."/>
        </authorList>
    </citation>
    <scope>NUCLEOTIDE SEQUENCE [LARGE SCALE GENOMIC DNA]</scope>
</reference>
<dbReference type="PANTHER" id="PTHR31156">
    <property type="entry name" value="WBSCR19-LIKE PROTEIN"/>
    <property type="match status" value="1"/>
</dbReference>
<evidence type="ECO:0000313" key="3">
    <source>
        <dbReference type="EMBL" id="VTJ60178.1"/>
    </source>
</evidence>
<dbReference type="InterPro" id="IPR020984">
    <property type="entry name" value="Speedy"/>
</dbReference>
<dbReference type="Pfam" id="PF11357">
    <property type="entry name" value="Spy1"/>
    <property type="match status" value="1"/>
</dbReference>
<reference evidence="2" key="2">
    <citation type="submission" date="2020-08" db="EMBL/GenBank/DDBJ databases">
        <authorList>
            <person name="Shumante A."/>
            <person name="Zimin A.V."/>
            <person name="Puiu D."/>
            <person name="Salzberg S.L."/>
        </authorList>
    </citation>
    <scope>NUCLEOTIDE SEQUENCE</scope>
    <source>
        <strain evidence="2">WC2-LM</strain>
        <tissue evidence="2">Liver</tissue>
    </source>
</reference>
<comment type="similarity">
    <text evidence="1">Belongs to the Speedy/Ringo family.</text>
</comment>
<keyword evidence="4" id="KW-1185">Reference proteome</keyword>
<dbReference type="InterPro" id="IPR057742">
    <property type="entry name" value="Speedy_E"/>
</dbReference>
<evidence type="ECO:0000256" key="1">
    <source>
        <dbReference type="ARBA" id="ARBA00010932"/>
    </source>
</evidence>
<evidence type="ECO:0000313" key="4">
    <source>
        <dbReference type="Proteomes" id="UP000335636"/>
    </source>
</evidence>
<accession>A0A5E4AS58</accession>
<evidence type="ECO:0000313" key="2">
    <source>
        <dbReference type="EMBL" id="KAF7470619.1"/>
    </source>
</evidence>
<dbReference type="AlphaFoldDB" id="A0A5E4AS58"/>
<dbReference type="EMBL" id="WJEC01007130">
    <property type="protein sequence ID" value="KAF7470619.1"/>
    <property type="molecule type" value="Genomic_DNA"/>
</dbReference>
<proteinExistence type="inferred from homology"/>
<name>A0A5E4AS58_MARMO</name>